<dbReference type="InterPro" id="IPR013187">
    <property type="entry name" value="F-box-assoc_dom_typ3"/>
</dbReference>
<evidence type="ECO:0000256" key="1">
    <source>
        <dbReference type="SAM" id="Phobius"/>
    </source>
</evidence>
<dbReference type="Pfam" id="PF08268">
    <property type="entry name" value="FBA_3"/>
    <property type="match status" value="1"/>
</dbReference>
<gene>
    <name evidence="3" type="ORF">ISN45_At03g021650</name>
</gene>
<evidence type="ECO:0000313" key="4">
    <source>
        <dbReference type="Proteomes" id="UP000694240"/>
    </source>
</evidence>
<dbReference type="Proteomes" id="UP000694240">
    <property type="component" value="Chromosome 3"/>
</dbReference>
<feature type="domain" description="F-box associated beta-propeller type 3" evidence="2">
    <location>
        <begin position="84"/>
        <end position="346"/>
    </location>
</feature>
<keyword evidence="4" id="KW-1185">Reference proteome</keyword>
<keyword evidence="1" id="KW-1133">Transmembrane helix</keyword>
<dbReference type="PANTHER" id="PTHR31672">
    <property type="entry name" value="BNACNNG10540D PROTEIN"/>
    <property type="match status" value="1"/>
</dbReference>
<dbReference type="EMBL" id="JAEFBK010000003">
    <property type="protein sequence ID" value="KAG7625984.1"/>
    <property type="molecule type" value="Genomic_DNA"/>
</dbReference>
<keyword evidence="1" id="KW-0812">Transmembrane</keyword>
<dbReference type="InterPro" id="IPR017451">
    <property type="entry name" value="F-box-assoc_interact_dom"/>
</dbReference>
<proteinExistence type="predicted"/>
<dbReference type="AlphaFoldDB" id="A0A8T2ETP5"/>
<dbReference type="InterPro" id="IPR050796">
    <property type="entry name" value="SCF_F-box_component"/>
</dbReference>
<dbReference type="NCBIfam" id="TIGR01640">
    <property type="entry name" value="F_box_assoc_1"/>
    <property type="match status" value="1"/>
</dbReference>
<sequence>MVKTRAQRIKRMSVVDALCIRSQISVKSARYCKTVSKHLAKLQLAESGKNSSLVVCPSMGKTMKLYSMDAKRCKLSLLSTIDPSQRTPEVFMYMISSYNGIICCVNMIYDEDVENKFCDLQIWICNPITKETLLLPQGTPSFEFEPSIGVAYGSDVSDYKVYRIFCTGKIIPEERGPAEGFYVQEGRFFTKYGHSLAYECEVYSSSTGSWKNIGTVPCLPMSCSLRPYRRTGHIFVGGKVYWLVSLDAPGKILSVDLEGKFEVINLPAYADGLREDEQITEASHLINLKGSLGLLVLHPENMDVWVWKHDGERYSWVFQFKDVVPIKDDELILAVTALDNKIICVNETHWRIYDMETEKWKRRKSPRTGFRNPVVLPFTESVLPCKYCLYICMDTMFFSFVCFLIHVICLLNQVTAV</sequence>
<comment type="caution">
    <text evidence="3">The sequence shown here is derived from an EMBL/GenBank/DDBJ whole genome shotgun (WGS) entry which is preliminary data.</text>
</comment>
<dbReference type="PANTHER" id="PTHR31672:SF13">
    <property type="entry name" value="F-BOX PROTEIN CPR30-LIKE"/>
    <property type="match status" value="1"/>
</dbReference>
<reference evidence="3 4" key="1">
    <citation type="submission" date="2020-12" db="EMBL/GenBank/DDBJ databases">
        <title>Concerted genomic and epigenomic changes stabilize Arabidopsis allopolyploids.</title>
        <authorList>
            <person name="Chen Z."/>
        </authorList>
    </citation>
    <scope>NUCLEOTIDE SEQUENCE [LARGE SCALE GENOMIC DNA]</scope>
    <source>
        <strain evidence="3">Allo738</strain>
        <tissue evidence="3">Leaf</tissue>
    </source>
</reference>
<dbReference type="SUPFAM" id="SSF50965">
    <property type="entry name" value="Galactose oxidase, central domain"/>
    <property type="match status" value="1"/>
</dbReference>
<evidence type="ECO:0000313" key="3">
    <source>
        <dbReference type="EMBL" id="KAG7625984.1"/>
    </source>
</evidence>
<accession>A0A8T2ETP5</accession>
<feature type="transmembrane region" description="Helical" evidence="1">
    <location>
        <begin position="387"/>
        <end position="411"/>
    </location>
</feature>
<name>A0A8T2ETP5_9BRAS</name>
<keyword evidence="1" id="KW-0472">Membrane</keyword>
<organism evidence="3 4">
    <name type="scientific">Arabidopsis thaliana x Arabidopsis arenosa</name>
    <dbReference type="NCBI Taxonomy" id="1240361"/>
    <lineage>
        <taxon>Eukaryota</taxon>
        <taxon>Viridiplantae</taxon>
        <taxon>Streptophyta</taxon>
        <taxon>Embryophyta</taxon>
        <taxon>Tracheophyta</taxon>
        <taxon>Spermatophyta</taxon>
        <taxon>Magnoliopsida</taxon>
        <taxon>eudicotyledons</taxon>
        <taxon>Gunneridae</taxon>
        <taxon>Pentapetalae</taxon>
        <taxon>rosids</taxon>
        <taxon>malvids</taxon>
        <taxon>Brassicales</taxon>
        <taxon>Brassicaceae</taxon>
        <taxon>Camelineae</taxon>
        <taxon>Arabidopsis</taxon>
    </lineage>
</organism>
<protein>
    <submittedName>
        <fullName evidence="3">F-box associated interaction domain</fullName>
    </submittedName>
</protein>
<evidence type="ECO:0000259" key="2">
    <source>
        <dbReference type="Pfam" id="PF08268"/>
    </source>
</evidence>
<dbReference type="InterPro" id="IPR011043">
    <property type="entry name" value="Gal_Oxase/kelch_b-propeller"/>
</dbReference>